<evidence type="ECO:0000313" key="6">
    <source>
        <dbReference type="Proteomes" id="UP000824014"/>
    </source>
</evidence>
<keyword evidence="1" id="KW-0805">Transcription regulation</keyword>
<evidence type="ECO:0000259" key="4">
    <source>
        <dbReference type="PROSITE" id="PS01124"/>
    </source>
</evidence>
<keyword evidence="3" id="KW-0804">Transcription</keyword>
<dbReference type="GO" id="GO:0043565">
    <property type="term" value="F:sequence-specific DNA binding"/>
    <property type="evidence" value="ECO:0007669"/>
    <property type="project" value="InterPro"/>
</dbReference>
<organism evidence="5 6">
    <name type="scientific">Candidatus Tidjanibacter faecipullorum</name>
    <dbReference type="NCBI Taxonomy" id="2838766"/>
    <lineage>
        <taxon>Bacteria</taxon>
        <taxon>Pseudomonadati</taxon>
        <taxon>Bacteroidota</taxon>
        <taxon>Bacteroidia</taxon>
        <taxon>Bacteroidales</taxon>
        <taxon>Rikenellaceae</taxon>
        <taxon>Tidjanibacter</taxon>
    </lineage>
</organism>
<dbReference type="SUPFAM" id="SSF46689">
    <property type="entry name" value="Homeodomain-like"/>
    <property type="match status" value="1"/>
</dbReference>
<dbReference type="AlphaFoldDB" id="A0A9D2IL64"/>
<dbReference type="InterPro" id="IPR009057">
    <property type="entry name" value="Homeodomain-like_sf"/>
</dbReference>
<evidence type="ECO:0000256" key="3">
    <source>
        <dbReference type="ARBA" id="ARBA00023163"/>
    </source>
</evidence>
<dbReference type="Gene3D" id="1.10.10.60">
    <property type="entry name" value="Homeodomain-like"/>
    <property type="match status" value="2"/>
</dbReference>
<dbReference type="Pfam" id="PF12833">
    <property type="entry name" value="HTH_18"/>
    <property type="match status" value="1"/>
</dbReference>
<dbReference type="PANTHER" id="PTHR43280:SF32">
    <property type="entry name" value="TRANSCRIPTIONAL REGULATORY PROTEIN"/>
    <property type="match status" value="1"/>
</dbReference>
<evidence type="ECO:0000256" key="1">
    <source>
        <dbReference type="ARBA" id="ARBA00023015"/>
    </source>
</evidence>
<dbReference type="Proteomes" id="UP000824014">
    <property type="component" value="Unassembled WGS sequence"/>
</dbReference>
<feature type="domain" description="HTH araC/xylS-type" evidence="4">
    <location>
        <begin position="193"/>
        <end position="298"/>
    </location>
</feature>
<sequence length="299" mass="34764">MDSKILHIENVCDYNAQLGVETLHPLVSVVDMAQAHPIRHTRQTFGFYAIFLKEVMCGDMIYGRQYYDYQEGTLVCLAPGQVIGFEDNGEVFQPKGWALVFHPDLIRGTALGQHIREYSYFSYEVNEALHLSERERELVIDCMQKIRHELEHAIDRHSKRLITINIEVLLDYCLRFYERQFITRSHVNRDIVSRFEHLLDDYFADGRAQQEGLPTVKSCAEALFLSPNYFGDLIKKETGKTAQEYIQLKLIDAAKDRLLDPSRTVGQVAYELGFQYPQHFTRLFKKVTGQTPNDYRTRA</sequence>
<dbReference type="SMART" id="SM00342">
    <property type="entry name" value="HTH_ARAC"/>
    <property type="match status" value="1"/>
</dbReference>
<protein>
    <submittedName>
        <fullName evidence="5">Helix-turn-helix transcriptional regulator</fullName>
    </submittedName>
</protein>
<dbReference type="InterPro" id="IPR020449">
    <property type="entry name" value="Tscrpt_reg_AraC-type_HTH"/>
</dbReference>
<evidence type="ECO:0000313" key="5">
    <source>
        <dbReference type="EMBL" id="HIZ14926.1"/>
    </source>
</evidence>
<proteinExistence type="predicted"/>
<evidence type="ECO:0000256" key="2">
    <source>
        <dbReference type="ARBA" id="ARBA00023125"/>
    </source>
</evidence>
<dbReference type="GO" id="GO:0003700">
    <property type="term" value="F:DNA-binding transcription factor activity"/>
    <property type="evidence" value="ECO:0007669"/>
    <property type="project" value="InterPro"/>
</dbReference>
<dbReference type="InterPro" id="IPR018060">
    <property type="entry name" value="HTH_AraC"/>
</dbReference>
<dbReference type="PRINTS" id="PR00032">
    <property type="entry name" value="HTHARAC"/>
</dbReference>
<dbReference type="EMBL" id="DXCC01000008">
    <property type="protein sequence ID" value="HIZ14926.1"/>
    <property type="molecule type" value="Genomic_DNA"/>
</dbReference>
<dbReference type="PROSITE" id="PS01124">
    <property type="entry name" value="HTH_ARAC_FAMILY_2"/>
    <property type="match status" value="1"/>
</dbReference>
<accession>A0A9D2IL64</accession>
<reference evidence="5" key="2">
    <citation type="submission" date="2021-04" db="EMBL/GenBank/DDBJ databases">
        <authorList>
            <person name="Gilroy R."/>
        </authorList>
    </citation>
    <scope>NUCLEOTIDE SEQUENCE</scope>
    <source>
        <strain evidence="5">ChiHjej11B10-19426</strain>
    </source>
</reference>
<gene>
    <name evidence="5" type="ORF">H9816_03315</name>
</gene>
<keyword evidence="2" id="KW-0238">DNA-binding</keyword>
<reference evidence="5" key="1">
    <citation type="journal article" date="2021" name="PeerJ">
        <title>Extensive microbial diversity within the chicken gut microbiome revealed by metagenomics and culture.</title>
        <authorList>
            <person name="Gilroy R."/>
            <person name="Ravi A."/>
            <person name="Getino M."/>
            <person name="Pursley I."/>
            <person name="Horton D.L."/>
            <person name="Alikhan N.F."/>
            <person name="Baker D."/>
            <person name="Gharbi K."/>
            <person name="Hall N."/>
            <person name="Watson M."/>
            <person name="Adriaenssens E.M."/>
            <person name="Foster-Nyarko E."/>
            <person name="Jarju S."/>
            <person name="Secka A."/>
            <person name="Antonio M."/>
            <person name="Oren A."/>
            <person name="Chaudhuri R.R."/>
            <person name="La Ragione R."/>
            <person name="Hildebrand F."/>
            <person name="Pallen M.J."/>
        </authorList>
    </citation>
    <scope>NUCLEOTIDE SEQUENCE</scope>
    <source>
        <strain evidence="5">ChiHjej11B10-19426</strain>
    </source>
</reference>
<name>A0A9D2IL64_9BACT</name>
<dbReference type="PANTHER" id="PTHR43280">
    <property type="entry name" value="ARAC-FAMILY TRANSCRIPTIONAL REGULATOR"/>
    <property type="match status" value="1"/>
</dbReference>
<comment type="caution">
    <text evidence="5">The sequence shown here is derived from an EMBL/GenBank/DDBJ whole genome shotgun (WGS) entry which is preliminary data.</text>
</comment>